<accession>A0A0F8Y9M1</accession>
<dbReference type="AlphaFoldDB" id="A0A0F8Y9M1"/>
<dbReference type="EMBL" id="LAZR01058219">
    <property type="protein sequence ID" value="KKK70375.1"/>
    <property type="molecule type" value="Genomic_DNA"/>
</dbReference>
<organism evidence="1">
    <name type="scientific">marine sediment metagenome</name>
    <dbReference type="NCBI Taxonomy" id="412755"/>
    <lineage>
        <taxon>unclassified sequences</taxon>
        <taxon>metagenomes</taxon>
        <taxon>ecological metagenomes</taxon>
    </lineage>
</organism>
<name>A0A0F8Y9M1_9ZZZZ</name>
<sequence length="97" mass="10889">MKKGVTYLLIGLLILFSSGVFCYGHTASAKRILGLWIIDSTYGMGTEEDAGFIVIKKENKYFSAIGYFYNGNFKAEGYEGEKNIMRCLYGKMSTILQ</sequence>
<comment type="caution">
    <text evidence="1">The sequence shown here is derived from an EMBL/GenBank/DDBJ whole genome shotgun (WGS) entry which is preliminary data.</text>
</comment>
<protein>
    <submittedName>
        <fullName evidence="1">Uncharacterized protein</fullName>
    </submittedName>
</protein>
<gene>
    <name evidence="1" type="ORF">LCGC14_2924600</name>
</gene>
<evidence type="ECO:0000313" key="1">
    <source>
        <dbReference type="EMBL" id="KKK70375.1"/>
    </source>
</evidence>
<proteinExistence type="predicted"/>
<reference evidence="1" key="1">
    <citation type="journal article" date="2015" name="Nature">
        <title>Complex archaea that bridge the gap between prokaryotes and eukaryotes.</title>
        <authorList>
            <person name="Spang A."/>
            <person name="Saw J.H."/>
            <person name="Jorgensen S.L."/>
            <person name="Zaremba-Niedzwiedzka K."/>
            <person name="Martijn J."/>
            <person name="Lind A.E."/>
            <person name="van Eijk R."/>
            <person name="Schleper C."/>
            <person name="Guy L."/>
            <person name="Ettema T.J."/>
        </authorList>
    </citation>
    <scope>NUCLEOTIDE SEQUENCE</scope>
</reference>